<feature type="compositionally biased region" description="Polar residues" evidence="2">
    <location>
        <begin position="1"/>
        <end position="13"/>
    </location>
</feature>
<feature type="region of interest" description="Disordered" evidence="2">
    <location>
        <begin position="755"/>
        <end position="820"/>
    </location>
</feature>
<feature type="compositionally biased region" description="Polar residues" evidence="2">
    <location>
        <begin position="755"/>
        <end position="765"/>
    </location>
</feature>
<evidence type="ECO:0000256" key="1">
    <source>
        <dbReference type="SAM" id="Coils"/>
    </source>
</evidence>
<feature type="compositionally biased region" description="Basic and acidic residues" evidence="2">
    <location>
        <begin position="1036"/>
        <end position="1050"/>
    </location>
</feature>
<evidence type="ECO:0000313" key="4">
    <source>
        <dbReference type="Proteomes" id="UP000041254"/>
    </source>
</evidence>
<evidence type="ECO:0000313" key="3">
    <source>
        <dbReference type="EMBL" id="CEM35042.1"/>
    </source>
</evidence>
<dbReference type="InParanoid" id="A0A0G4GVY2"/>
<feature type="compositionally biased region" description="Basic and acidic residues" evidence="2">
    <location>
        <begin position="956"/>
        <end position="968"/>
    </location>
</feature>
<sequence length="1536" mass="169892">MRNQQLDDTTRAQSRQRRAKVSPEDFLPSHLAAKMLADGGSLATFRLRPPPPPPLASMQRTAYRFDATLSSFEELINMRSQPGNAALGSAVREFASMAQKRNFVWKGEGGGCSHLEVVVPLVVWWDNVARDDRKTAVSLEVTFISHQGVYYVFQPCLPQTSLQLHPATLAQADSPSAAASTEETAIGGSSDLQPLFQEDVRSYATFRSAFRRLIDPNGNNPTFNDDLRKCVGGGSSSENDVERLKVWTDRLRALIRQPFNAVYWLMLMVASYYKEAAVERGAFPKDTSRPTWEEDETSGIPVIAIDSISTLEALVFGHIHRIDHATADNDASKAEPQNQEPPTTRAYFASSGYTLKREGTKMPRHQVLYAGEEPSSAYLEWLRSIGLQCASPKSSSQPELKLSIAGLGGSEREIGFRREEPARKPVFEANKFLDLPVAVVHYGRASRRTVDPYAWVGNPEMVRSFLLKYAADNHCLSQIEQAERLYSVSSVIGIPPAEGTESSPVCWNGLPVCEVGIPRPSTSAAFLSPFLRPSAIALSCPVHGNIGSEPGDALLKRDHSLGFHRPTEGMCSCRLYCSAETSPSDSGDNSPFFLADFLTFHCFGAIIAAALNLSKAIVRLHFGFDPALFHRLTALRELAKAASVADEMRVLIKSLFRVYADVLQPDRHGRSRYTYWLESICRGLLGGGAMSGYRCEVYDCLLSPRDVLTAESGEEGEADDVKEFLVPADKSPSPPPSASPPELCKPLTIKRQVTFSEDPGSSCNDAISEEEREGEENAEGEAAADSQSGSARSSVGSGSSRHSRQGRLSPPKRRSSRVWAQHFVTRGTGKDAKQWNLTMSEYSIKEHLKYFVQWCSSAHLTPFLKHIYHRCGVSGFLLRSKKDAPPVVLPSLPEQFFGRTSPLYCILHYHYGGLPHIGCRAVSTAPSLTNFLAALPASSPPRLRQIPSNAPTTSHAPKDDSPQRRSLGDGEFMMTRKRRASAANLDIIAAGSKTIREVAPVKPSFRRSKTKDAASMRAGIEETKRQQQDEATDPIRALEQDLQEHMRGDWRVPNPSFARRPGERRRSSHKGEASPDFKGLSPRSLMTRMSLGAIVDPVDEEEVRKWEKEDQERAREAERQVMRAEVDMEAWRLVEQLRTVLSIGLKRRQEQRWMYRGYRDAFINKVMPANQELPAIIRRLLIREHPGLQDQQAQDGDACELSSASPTPRKRQLRPLNTFITPLPKLSNIPPEVYTKPTKLTLQSIVTNQAPRRRLVDLDVTDAPRQPPTFESVRKKRESVAVQPMVRSIESVKAHRPLAGATFSDFASDPFFRFNDRETRHASSASSSGASSSSSSSTAAPGSGCRYEDSLSPSPSLPDLAPHHHQEPPSTAASSSDSPNRRSSASSHAHSSSSGPEGEGQRRKRSRRESVFDVFVRGNKPGEVGDGGMELSLEGGVVKSREKGDRHEKKMGSLCRCHEPPMPQKLEETGPRLLLSPTYVDRQGLVLSDEGWWPQCGGVYRFYYEAATDEVSSFVTEGAVPSAQLLYVLLDDEDAD</sequence>
<feature type="region of interest" description="Disordered" evidence="2">
    <location>
        <begin position="1"/>
        <end position="24"/>
    </location>
</feature>
<evidence type="ECO:0000256" key="2">
    <source>
        <dbReference type="SAM" id="MobiDB-lite"/>
    </source>
</evidence>
<feature type="compositionally biased region" description="Basic and acidic residues" evidence="2">
    <location>
        <begin position="1060"/>
        <end position="1075"/>
    </location>
</feature>
<keyword evidence="4" id="KW-1185">Reference proteome</keyword>
<feature type="compositionally biased region" description="Basic and acidic residues" evidence="2">
    <location>
        <begin position="1010"/>
        <end position="1028"/>
    </location>
</feature>
<dbReference type="EMBL" id="CDMY01000840">
    <property type="protein sequence ID" value="CEM35042.1"/>
    <property type="molecule type" value="Genomic_DNA"/>
</dbReference>
<name>A0A0G4GVY2_VITBC</name>
<feature type="compositionally biased region" description="Low complexity" evidence="2">
    <location>
        <begin position="1322"/>
        <end position="1360"/>
    </location>
</feature>
<feature type="compositionally biased region" description="Low complexity" evidence="2">
    <location>
        <begin position="1368"/>
        <end position="1394"/>
    </location>
</feature>
<feature type="region of interest" description="Disordered" evidence="2">
    <location>
        <begin position="1322"/>
        <end position="1431"/>
    </location>
</feature>
<feature type="coiled-coil region" evidence="1">
    <location>
        <begin position="1107"/>
        <end position="1134"/>
    </location>
</feature>
<feature type="compositionally biased region" description="Polar residues" evidence="2">
    <location>
        <begin position="946"/>
        <end position="955"/>
    </location>
</feature>
<dbReference type="Proteomes" id="UP000041254">
    <property type="component" value="Unassembled WGS sequence"/>
</dbReference>
<feature type="compositionally biased region" description="Acidic residues" evidence="2">
    <location>
        <begin position="767"/>
        <end position="779"/>
    </location>
</feature>
<organism evidence="3 4">
    <name type="scientific">Vitrella brassicaformis (strain CCMP3155)</name>
    <dbReference type="NCBI Taxonomy" id="1169540"/>
    <lineage>
        <taxon>Eukaryota</taxon>
        <taxon>Sar</taxon>
        <taxon>Alveolata</taxon>
        <taxon>Colpodellida</taxon>
        <taxon>Vitrellaceae</taxon>
        <taxon>Vitrella</taxon>
    </lineage>
</organism>
<reference evidence="3 4" key="1">
    <citation type="submission" date="2014-11" db="EMBL/GenBank/DDBJ databases">
        <authorList>
            <person name="Zhu J."/>
            <person name="Qi W."/>
            <person name="Song R."/>
        </authorList>
    </citation>
    <scope>NUCLEOTIDE SEQUENCE [LARGE SCALE GENOMIC DNA]</scope>
</reference>
<feature type="compositionally biased region" description="Basic residues" evidence="2">
    <location>
        <begin position="801"/>
        <end position="816"/>
    </location>
</feature>
<feature type="region of interest" description="Disordered" evidence="2">
    <location>
        <begin position="1002"/>
        <end position="1082"/>
    </location>
</feature>
<feature type="region of interest" description="Disordered" evidence="2">
    <location>
        <begin position="939"/>
        <end position="968"/>
    </location>
</feature>
<accession>A0A0G4GVY2</accession>
<dbReference type="OrthoDB" id="437762at2759"/>
<protein>
    <submittedName>
        <fullName evidence="3">Uncharacterized protein</fullName>
    </submittedName>
</protein>
<feature type="compositionally biased region" description="Low complexity" evidence="2">
    <location>
        <begin position="780"/>
        <end position="800"/>
    </location>
</feature>
<proteinExistence type="predicted"/>
<keyword evidence="1" id="KW-0175">Coiled coil</keyword>
<feature type="region of interest" description="Disordered" evidence="2">
    <location>
        <begin position="327"/>
        <end position="346"/>
    </location>
</feature>
<gene>
    <name evidence="3" type="ORF">Vbra_18819</name>
</gene>
<dbReference type="VEuPathDB" id="CryptoDB:Vbra_18819"/>
<feature type="region of interest" description="Disordered" evidence="2">
    <location>
        <begin position="1189"/>
        <end position="1210"/>
    </location>
</feature>